<dbReference type="EMBL" id="PVTT01000002">
    <property type="protein sequence ID" value="PRY93603.1"/>
    <property type="molecule type" value="Genomic_DNA"/>
</dbReference>
<organism evidence="2 3">
    <name type="scientific">Hasllibacter halocynthiae</name>
    <dbReference type="NCBI Taxonomy" id="595589"/>
    <lineage>
        <taxon>Bacteria</taxon>
        <taxon>Pseudomonadati</taxon>
        <taxon>Pseudomonadota</taxon>
        <taxon>Alphaproteobacteria</taxon>
        <taxon>Rhodobacterales</taxon>
        <taxon>Roseobacteraceae</taxon>
        <taxon>Hasllibacter</taxon>
    </lineage>
</organism>
<comment type="caution">
    <text evidence="2">The sequence shown here is derived from an EMBL/GenBank/DDBJ whole genome shotgun (WGS) entry which is preliminary data.</text>
</comment>
<dbReference type="RefSeq" id="WP_106161181.1">
    <property type="nucleotide sequence ID" value="NZ_PVTT01000002.1"/>
</dbReference>
<accession>A0A2T0X3S3</accession>
<reference evidence="2 3" key="1">
    <citation type="submission" date="2018-03" db="EMBL/GenBank/DDBJ databases">
        <title>Genomic Encyclopedia of Archaeal and Bacterial Type Strains, Phase II (KMG-II): from individual species to whole genera.</title>
        <authorList>
            <person name="Goeker M."/>
        </authorList>
    </citation>
    <scope>NUCLEOTIDE SEQUENCE [LARGE SCALE GENOMIC DNA]</scope>
    <source>
        <strain evidence="2 3">DSM 29318</strain>
    </source>
</reference>
<keyword evidence="1" id="KW-0732">Signal</keyword>
<proteinExistence type="predicted"/>
<protein>
    <submittedName>
        <fullName evidence="2">Uncharacterized protein</fullName>
    </submittedName>
</protein>
<evidence type="ECO:0000313" key="2">
    <source>
        <dbReference type="EMBL" id="PRY93603.1"/>
    </source>
</evidence>
<feature type="signal peptide" evidence="1">
    <location>
        <begin position="1"/>
        <end position="18"/>
    </location>
</feature>
<dbReference type="Proteomes" id="UP000238801">
    <property type="component" value="Unassembled WGS sequence"/>
</dbReference>
<feature type="chain" id="PRO_5015578839" evidence="1">
    <location>
        <begin position="19"/>
        <end position="194"/>
    </location>
</feature>
<name>A0A2T0X3S3_9RHOB</name>
<sequence>MRTLALCLLAALPAAADAPDLFRVACLEGAGSAALHGIGPVPLDAPPDVALHPEGAAVLLSEDPEGYGAGGPGPHLVLMGDAPRPLYCAAIFGAPPPGEARAALADVLAGARHLAGMADPRADHFLLADGRLLAVACPAAPDAGPMTVLILNDPGAPGADPAARAALEGLRAEAAAIPPGLPAAGTLRCVEGLA</sequence>
<gene>
    <name evidence="2" type="ORF">BCF33_2483</name>
</gene>
<evidence type="ECO:0000313" key="3">
    <source>
        <dbReference type="Proteomes" id="UP000238801"/>
    </source>
</evidence>
<dbReference type="AlphaFoldDB" id="A0A2T0X3S3"/>
<keyword evidence="3" id="KW-1185">Reference proteome</keyword>
<evidence type="ECO:0000256" key="1">
    <source>
        <dbReference type="SAM" id="SignalP"/>
    </source>
</evidence>